<dbReference type="InterPro" id="IPR047650">
    <property type="entry name" value="Transpos_IS110"/>
</dbReference>
<comment type="caution">
    <text evidence="3">The sequence shown here is derived from an EMBL/GenBank/DDBJ whole genome shotgun (WGS) entry which is preliminary data.</text>
</comment>
<dbReference type="PANTHER" id="PTHR33055:SF3">
    <property type="entry name" value="PUTATIVE TRANSPOSASE FOR IS117-RELATED"/>
    <property type="match status" value="1"/>
</dbReference>
<dbReference type="Pfam" id="PF02371">
    <property type="entry name" value="Transposase_20"/>
    <property type="match status" value="1"/>
</dbReference>
<evidence type="ECO:0000313" key="3">
    <source>
        <dbReference type="EMBL" id="TCO35323.1"/>
    </source>
</evidence>
<evidence type="ECO:0000259" key="1">
    <source>
        <dbReference type="Pfam" id="PF01548"/>
    </source>
</evidence>
<keyword evidence="4" id="KW-1185">Reference proteome</keyword>
<evidence type="ECO:0000259" key="2">
    <source>
        <dbReference type="Pfam" id="PF02371"/>
    </source>
</evidence>
<proteinExistence type="predicted"/>
<dbReference type="GO" id="GO:0003677">
    <property type="term" value="F:DNA binding"/>
    <property type="evidence" value="ECO:0007669"/>
    <property type="project" value="InterPro"/>
</dbReference>
<dbReference type="AlphaFoldDB" id="A0A4R2HV11"/>
<dbReference type="Pfam" id="PF01548">
    <property type="entry name" value="DEDD_Tnp_IS110"/>
    <property type="match status" value="1"/>
</dbReference>
<dbReference type="EMBL" id="SLWN01000001">
    <property type="protein sequence ID" value="TCO35323.1"/>
    <property type="molecule type" value="Genomic_DNA"/>
</dbReference>
<name>A0A4R2HV11_9ACTN</name>
<sequence>MSVALPPAQLFAGLDWAAEVHAVCVMDPAGTIVARFTIAHTADGIAMLIRRLAKLAEPGDVQVGIERPNGRLVDLLLQAGHPVVPVSPNAIKSWRDGEVLSGAKSDAGDAAVIAEYLRLRQHRLRVATPYSDDTRALRTVVRTRTDLVDMRVAATNQLAALLDDHWPGAKAVFADVESPISLEFLTRYPTPNSAKHLGEKRMQAFLTKHGYSGRRPATQLLERLRSAPAGTSSDALTEALHDTVLALADVLKALNTAVKNLDRSATAHLGEHPDGEIFTSLPRSGQINAAQILAEWGDCRQAYETPDSVAALAGCTPVTKESGKHRAVHFRWACNKRFRVALTTFADNSRHASPWAAHIYNQARASGKDHPHAVRVLARAWIRIIWRCWHDGVPYDPAKHGAAAALINPVAA</sequence>
<evidence type="ECO:0000313" key="4">
    <source>
        <dbReference type="Proteomes" id="UP000294508"/>
    </source>
</evidence>
<organism evidence="3 4">
    <name type="scientific">Kribbella steppae</name>
    <dbReference type="NCBI Taxonomy" id="2512223"/>
    <lineage>
        <taxon>Bacteria</taxon>
        <taxon>Bacillati</taxon>
        <taxon>Actinomycetota</taxon>
        <taxon>Actinomycetes</taxon>
        <taxon>Propionibacteriales</taxon>
        <taxon>Kribbellaceae</taxon>
        <taxon>Kribbella</taxon>
    </lineage>
</organism>
<gene>
    <name evidence="3" type="ORF">EV652_101203</name>
</gene>
<dbReference type="NCBIfam" id="NF033542">
    <property type="entry name" value="transpos_IS110"/>
    <property type="match status" value="1"/>
</dbReference>
<dbReference type="InterPro" id="IPR003346">
    <property type="entry name" value="Transposase_20"/>
</dbReference>
<dbReference type="Proteomes" id="UP000294508">
    <property type="component" value="Unassembled WGS sequence"/>
</dbReference>
<protein>
    <submittedName>
        <fullName evidence="3">Transposase IS116/IS110/IS902 family protein</fullName>
    </submittedName>
</protein>
<feature type="domain" description="Transposase IS110-like N-terminal" evidence="1">
    <location>
        <begin position="12"/>
        <end position="167"/>
    </location>
</feature>
<reference evidence="3 4" key="1">
    <citation type="journal article" date="2015" name="Stand. Genomic Sci.">
        <title>Genomic Encyclopedia of Bacterial and Archaeal Type Strains, Phase III: the genomes of soil and plant-associated and newly described type strains.</title>
        <authorList>
            <person name="Whitman W.B."/>
            <person name="Woyke T."/>
            <person name="Klenk H.P."/>
            <person name="Zhou Y."/>
            <person name="Lilburn T.G."/>
            <person name="Beck B.J."/>
            <person name="De Vos P."/>
            <person name="Vandamme P."/>
            <person name="Eisen J.A."/>
            <person name="Garrity G."/>
            <person name="Hugenholtz P."/>
            <person name="Kyrpides N.C."/>
        </authorList>
    </citation>
    <scope>NUCLEOTIDE SEQUENCE [LARGE SCALE GENOMIC DNA]</scope>
    <source>
        <strain evidence="3 4">VKM Ac-2572</strain>
    </source>
</reference>
<dbReference type="InterPro" id="IPR002525">
    <property type="entry name" value="Transp_IS110-like_N"/>
</dbReference>
<accession>A0A4R2HV11</accession>
<dbReference type="GO" id="GO:0004803">
    <property type="term" value="F:transposase activity"/>
    <property type="evidence" value="ECO:0007669"/>
    <property type="project" value="InterPro"/>
</dbReference>
<dbReference type="OrthoDB" id="3188901at2"/>
<dbReference type="RefSeq" id="WP_132207034.1">
    <property type="nucleotide sequence ID" value="NZ_SLWN01000001.1"/>
</dbReference>
<dbReference type="GO" id="GO:0006313">
    <property type="term" value="P:DNA transposition"/>
    <property type="evidence" value="ECO:0007669"/>
    <property type="project" value="InterPro"/>
</dbReference>
<feature type="domain" description="Transposase IS116/IS110/IS902 C-terminal" evidence="2">
    <location>
        <begin position="276"/>
        <end position="360"/>
    </location>
</feature>
<dbReference type="PANTHER" id="PTHR33055">
    <property type="entry name" value="TRANSPOSASE FOR INSERTION SEQUENCE ELEMENT IS1111A"/>
    <property type="match status" value="1"/>
</dbReference>